<evidence type="ECO:0000256" key="1">
    <source>
        <dbReference type="SAM" id="MobiDB-lite"/>
    </source>
</evidence>
<evidence type="ECO:0000313" key="2">
    <source>
        <dbReference type="EMBL" id="RKO87654.1"/>
    </source>
</evidence>
<organism evidence="2 3">
    <name type="scientific">Blyttiomyces helicus</name>
    <dbReference type="NCBI Taxonomy" id="388810"/>
    <lineage>
        <taxon>Eukaryota</taxon>
        <taxon>Fungi</taxon>
        <taxon>Fungi incertae sedis</taxon>
        <taxon>Chytridiomycota</taxon>
        <taxon>Chytridiomycota incertae sedis</taxon>
        <taxon>Chytridiomycetes</taxon>
        <taxon>Chytridiomycetes incertae sedis</taxon>
        <taxon>Blyttiomyces</taxon>
    </lineage>
</organism>
<dbReference type="Proteomes" id="UP000269721">
    <property type="component" value="Unassembled WGS sequence"/>
</dbReference>
<reference evidence="3" key="1">
    <citation type="journal article" date="2018" name="Nat. Microbiol.">
        <title>Leveraging single-cell genomics to expand the fungal tree of life.</title>
        <authorList>
            <person name="Ahrendt S.R."/>
            <person name="Quandt C.A."/>
            <person name="Ciobanu D."/>
            <person name="Clum A."/>
            <person name="Salamov A."/>
            <person name="Andreopoulos B."/>
            <person name="Cheng J.F."/>
            <person name="Woyke T."/>
            <person name="Pelin A."/>
            <person name="Henrissat B."/>
            <person name="Reynolds N.K."/>
            <person name="Benny G.L."/>
            <person name="Smith M.E."/>
            <person name="James T.Y."/>
            <person name="Grigoriev I.V."/>
        </authorList>
    </citation>
    <scope>NUCLEOTIDE SEQUENCE [LARGE SCALE GENOMIC DNA]</scope>
</reference>
<keyword evidence="3" id="KW-1185">Reference proteome</keyword>
<name>A0A4P9W5V4_9FUNG</name>
<proteinExistence type="predicted"/>
<protein>
    <submittedName>
        <fullName evidence="2">Uncharacterized protein</fullName>
    </submittedName>
</protein>
<dbReference type="AlphaFoldDB" id="A0A4P9W5V4"/>
<dbReference type="EMBL" id="KZ997263">
    <property type="protein sequence ID" value="RKO87654.1"/>
    <property type="molecule type" value="Genomic_DNA"/>
</dbReference>
<feature type="region of interest" description="Disordered" evidence="1">
    <location>
        <begin position="1"/>
        <end position="26"/>
    </location>
</feature>
<evidence type="ECO:0000313" key="3">
    <source>
        <dbReference type="Proteomes" id="UP000269721"/>
    </source>
</evidence>
<accession>A0A4P9W5V4</accession>
<feature type="compositionally biased region" description="Basic and acidic residues" evidence="1">
    <location>
        <begin position="1"/>
        <end position="11"/>
    </location>
</feature>
<gene>
    <name evidence="2" type="ORF">BDK51DRAFT_26881</name>
</gene>
<sequence length="199" mass="21491">MPKSRGERPAEAPRTPTLQKKTKSAGAGLTVAEILAKPASWRTSATKPVLAEALEVLIEHIRNLPEPTSSAAPASVAPIFAAVAAGVPLTPSAPAGPSPKEIEIFRKSVHKGIRNCLKWKPACKRGTAVFAFEGIIPSATYHAALNIDTTGKRKVGKQTRIDNSWFSKIFGGFRCRHPRWSTRNLGRRAVHVKGADVRF</sequence>